<comment type="caution">
    <text evidence="2">The sequence shown here is derived from an EMBL/GenBank/DDBJ whole genome shotgun (WGS) entry which is preliminary data.</text>
</comment>
<protein>
    <recommendedName>
        <fullName evidence="1">Dynamin stalk domain-containing protein</fullName>
    </recommendedName>
</protein>
<feature type="domain" description="Dynamin stalk" evidence="1">
    <location>
        <begin position="1"/>
        <end position="48"/>
    </location>
</feature>
<evidence type="ECO:0000313" key="2">
    <source>
        <dbReference type="EMBL" id="ETE56270.1"/>
    </source>
</evidence>
<sequence length="48" mass="5646">QLTNHIRDTLPGLRNKLQSQLLSIEKEVEEYKNFRPDDPARKTKALLQ</sequence>
<name>V8N278_OPHHA</name>
<organism evidence="2 3">
    <name type="scientific">Ophiophagus hannah</name>
    <name type="common">King cobra</name>
    <name type="synonym">Naja hannah</name>
    <dbReference type="NCBI Taxonomy" id="8665"/>
    <lineage>
        <taxon>Eukaryota</taxon>
        <taxon>Metazoa</taxon>
        <taxon>Chordata</taxon>
        <taxon>Craniata</taxon>
        <taxon>Vertebrata</taxon>
        <taxon>Euteleostomi</taxon>
        <taxon>Lepidosauria</taxon>
        <taxon>Squamata</taxon>
        <taxon>Bifurcata</taxon>
        <taxon>Unidentata</taxon>
        <taxon>Episquamata</taxon>
        <taxon>Toxicofera</taxon>
        <taxon>Serpentes</taxon>
        <taxon>Colubroidea</taxon>
        <taxon>Elapidae</taxon>
        <taxon>Elapinae</taxon>
        <taxon>Ophiophagus</taxon>
    </lineage>
</organism>
<dbReference type="Proteomes" id="UP000018936">
    <property type="component" value="Unassembled WGS sequence"/>
</dbReference>
<dbReference type="Pfam" id="PF01031">
    <property type="entry name" value="Dynamin_M"/>
    <property type="match status" value="1"/>
</dbReference>
<evidence type="ECO:0000313" key="3">
    <source>
        <dbReference type="Proteomes" id="UP000018936"/>
    </source>
</evidence>
<dbReference type="AlphaFoldDB" id="V8N278"/>
<gene>
    <name evidence="2" type="ORF">L345_18019</name>
</gene>
<feature type="non-terminal residue" evidence="2">
    <location>
        <position position="1"/>
    </location>
</feature>
<dbReference type="EMBL" id="AZIM01030530">
    <property type="protein sequence ID" value="ETE56270.1"/>
    <property type="molecule type" value="Genomic_DNA"/>
</dbReference>
<dbReference type="OrthoDB" id="5061070at2759"/>
<proteinExistence type="predicted"/>
<dbReference type="InterPro" id="IPR000375">
    <property type="entry name" value="Dynamin_stalk"/>
</dbReference>
<accession>V8N278</accession>
<keyword evidence="3" id="KW-1185">Reference proteome</keyword>
<reference evidence="2 3" key="1">
    <citation type="journal article" date="2013" name="Proc. Natl. Acad. Sci. U.S.A.">
        <title>The king cobra genome reveals dynamic gene evolution and adaptation in the snake venom system.</title>
        <authorList>
            <person name="Vonk F.J."/>
            <person name="Casewell N.R."/>
            <person name="Henkel C.V."/>
            <person name="Heimberg A.M."/>
            <person name="Jansen H.J."/>
            <person name="McCleary R.J."/>
            <person name="Kerkkamp H.M."/>
            <person name="Vos R.A."/>
            <person name="Guerreiro I."/>
            <person name="Calvete J.J."/>
            <person name="Wuster W."/>
            <person name="Woods A.E."/>
            <person name="Logan J.M."/>
            <person name="Harrison R.A."/>
            <person name="Castoe T.A."/>
            <person name="de Koning A.P."/>
            <person name="Pollock D.D."/>
            <person name="Yandell M."/>
            <person name="Calderon D."/>
            <person name="Renjifo C."/>
            <person name="Currier R.B."/>
            <person name="Salgado D."/>
            <person name="Pla D."/>
            <person name="Sanz L."/>
            <person name="Hyder A.S."/>
            <person name="Ribeiro J.M."/>
            <person name="Arntzen J.W."/>
            <person name="van den Thillart G.E."/>
            <person name="Boetzer M."/>
            <person name="Pirovano W."/>
            <person name="Dirks R.P."/>
            <person name="Spaink H.P."/>
            <person name="Duboule D."/>
            <person name="McGlinn E."/>
            <person name="Kini R.M."/>
            <person name="Richardson M.K."/>
        </authorList>
    </citation>
    <scope>NUCLEOTIDE SEQUENCE</scope>
    <source>
        <tissue evidence="2">Blood</tissue>
    </source>
</reference>
<evidence type="ECO:0000259" key="1">
    <source>
        <dbReference type="Pfam" id="PF01031"/>
    </source>
</evidence>
<dbReference type="Gene3D" id="3.40.50.300">
    <property type="entry name" value="P-loop containing nucleotide triphosphate hydrolases"/>
    <property type="match status" value="1"/>
</dbReference>
<dbReference type="InterPro" id="IPR027417">
    <property type="entry name" value="P-loop_NTPase"/>
</dbReference>